<evidence type="ECO:0000256" key="1">
    <source>
        <dbReference type="SAM" id="MobiDB-lite"/>
    </source>
</evidence>
<dbReference type="VEuPathDB" id="FungiDB:BO70DRAFT_424100"/>
<feature type="compositionally biased region" description="Polar residues" evidence="1">
    <location>
        <begin position="39"/>
        <end position="59"/>
    </location>
</feature>
<feature type="compositionally biased region" description="Basic and acidic residues" evidence="1">
    <location>
        <begin position="607"/>
        <end position="619"/>
    </location>
</feature>
<keyword evidence="3" id="KW-1185">Reference proteome</keyword>
<accession>A0A317WEN4</accession>
<sequence length="853" mass="93287">MVKYDIPTLLDLRQDARIDLTRFSDQAFGNNLLRQRQASTSVLSEQPVNRSRNASNYSRQSERTLSIIEPAVLRPSRQPSDPPQGVRAQTDAGFARFLKEHTSPKHQRVTAGGRIVPMEPSSPTPKPKELVPSKDVKMDDEIMSKVASKNENKSKLENRQLQPTDANASINMPKAASQLAGSHVNQPLIMHPSGTLDQQFSGCGQIPNLLSAAATTGIFSQPNLPWSLDNQQLPQLGLQVPDITLSAASDYGMYNFGADPYTWLPNMYQALNTQGPIAPSMPTVQPYPTVTTSSDFSTGSNTSSGGAASIFSQFPTGYESVYPSLGLQWQQYTGGQVPLLTPPVVPSPLQTPTYQKSLEDAAKEHESLTGQLSRIDRYMAIHSWDLDQQSKNLLVEQRMSLVRELDAVRIYREHLEWASGRFGTSASLRHNVMNPATAPANMYAANSLAGSQTLLGPGLCAASSSCTAPTFPMFPLMNALSQPLTMSEPMNAAAAPFHATVDTHPYENNTFQAEACASRTSFREAGLKPPRAVGTCAEPLRSDKEVQTLSEAKPISRDKPVAGWKTPTKDGPPELRKVYDQIEEAVRRGEPLGGLLKDLSAATSQLVKERVSEKEERYGSLRSPSSKPGKPHAKAHTGSEAYALKGISDRHEAYAPFARPSRKLWKSGNDLRRPIHGKNRPFGVEDEDDVKSTSSYLSTTDSWATIHEGDRCLDKLAPEGKGKGVCRDVLPERRPRDPFERPTVSAEALRSTIRRTGAQNLSVTGELAAYKPRSSATLMGSNNSGRQTSVEEMRQPYPQLLTQYFNKDRGLAFQKTAALAVSQNVNAHGFLPPFEGVGNAPQSRRKAKECAEP</sequence>
<dbReference type="OrthoDB" id="5401902at2759"/>
<gene>
    <name evidence="2" type="ORF">BO70DRAFT_424100</name>
</gene>
<evidence type="ECO:0000313" key="3">
    <source>
        <dbReference type="Proteomes" id="UP000247233"/>
    </source>
</evidence>
<proteinExistence type="predicted"/>
<feature type="region of interest" description="Disordered" evidence="1">
    <location>
        <begin position="607"/>
        <end position="637"/>
    </location>
</feature>
<comment type="caution">
    <text evidence="2">The sequence shown here is derived from an EMBL/GenBank/DDBJ whole genome shotgun (WGS) entry which is preliminary data.</text>
</comment>
<feature type="region of interest" description="Disordered" evidence="1">
    <location>
        <begin position="830"/>
        <end position="853"/>
    </location>
</feature>
<organism evidence="2 3">
    <name type="scientific">Aspergillus heteromorphus CBS 117.55</name>
    <dbReference type="NCBI Taxonomy" id="1448321"/>
    <lineage>
        <taxon>Eukaryota</taxon>
        <taxon>Fungi</taxon>
        <taxon>Dikarya</taxon>
        <taxon>Ascomycota</taxon>
        <taxon>Pezizomycotina</taxon>
        <taxon>Eurotiomycetes</taxon>
        <taxon>Eurotiomycetidae</taxon>
        <taxon>Eurotiales</taxon>
        <taxon>Aspergillaceae</taxon>
        <taxon>Aspergillus</taxon>
        <taxon>Aspergillus subgen. Circumdati</taxon>
    </lineage>
</organism>
<reference evidence="2 3" key="1">
    <citation type="submission" date="2016-12" db="EMBL/GenBank/DDBJ databases">
        <title>The genomes of Aspergillus section Nigri reveals drivers in fungal speciation.</title>
        <authorList>
            <consortium name="DOE Joint Genome Institute"/>
            <person name="Vesth T.C."/>
            <person name="Nybo J."/>
            <person name="Theobald S."/>
            <person name="Brandl J."/>
            <person name="Frisvad J.C."/>
            <person name="Nielsen K.F."/>
            <person name="Lyhne E.K."/>
            <person name="Kogle M.E."/>
            <person name="Kuo A."/>
            <person name="Riley R."/>
            <person name="Clum A."/>
            <person name="Nolan M."/>
            <person name="Lipzen A."/>
            <person name="Salamov A."/>
            <person name="Henrissat B."/>
            <person name="Wiebenga A."/>
            <person name="De Vries R.P."/>
            <person name="Grigoriev I.V."/>
            <person name="Mortensen U.H."/>
            <person name="Andersen M.R."/>
            <person name="Baker S.E."/>
        </authorList>
    </citation>
    <scope>NUCLEOTIDE SEQUENCE [LARGE SCALE GENOMIC DNA]</scope>
    <source>
        <strain evidence="2 3">CBS 117.55</strain>
    </source>
</reference>
<dbReference type="GeneID" id="37069844"/>
<dbReference type="AlphaFoldDB" id="A0A317WEN4"/>
<dbReference type="RefSeq" id="XP_025400236.1">
    <property type="nucleotide sequence ID" value="XM_025547607.1"/>
</dbReference>
<dbReference type="STRING" id="1448321.A0A317WEN4"/>
<feature type="region of interest" description="Disordered" evidence="1">
    <location>
        <begin position="39"/>
        <end position="63"/>
    </location>
</feature>
<dbReference type="EMBL" id="MSFL01000009">
    <property type="protein sequence ID" value="PWY84894.1"/>
    <property type="molecule type" value="Genomic_DNA"/>
</dbReference>
<evidence type="ECO:0000313" key="2">
    <source>
        <dbReference type="EMBL" id="PWY84894.1"/>
    </source>
</evidence>
<protein>
    <submittedName>
        <fullName evidence="2">Uncharacterized protein</fullName>
    </submittedName>
</protein>
<feature type="region of interest" description="Disordered" evidence="1">
    <location>
        <begin position="669"/>
        <end position="688"/>
    </location>
</feature>
<name>A0A317WEN4_9EURO</name>
<dbReference type="Proteomes" id="UP000247233">
    <property type="component" value="Unassembled WGS sequence"/>
</dbReference>
<feature type="region of interest" description="Disordered" evidence="1">
    <location>
        <begin position="100"/>
        <end position="132"/>
    </location>
</feature>